<dbReference type="GO" id="GO:0044753">
    <property type="term" value="C:amphisome"/>
    <property type="evidence" value="ECO:0007669"/>
    <property type="project" value="TreeGrafter"/>
</dbReference>
<dbReference type="GO" id="GO:0016235">
    <property type="term" value="C:aggresome"/>
    <property type="evidence" value="ECO:0007669"/>
    <property type="project" value="TreeGrafter"/>
</dbReference>
<keyword evidence="1" id="KW-0479">Metal-binding</keyword>
<dbReference type="Pfam" id="PF00564">
    <property type="entry name" value="PB1"/>
    <property type="match status" value="1"/>
</dbReference>
<evidence type="ECO:0000256" key="1">
    <source>
        <dbReference type="ARBA" id="ARBA00022723"/>
    </source>
</evidence>
<dbReference type="InterPro" id="IPR000270">
    <property type="entry name" value="PB1_dom"/>
</dbReference>
<dbReference type="SUPFAM" id="SSF57850">
    <property type="entry name" value="RING/U-box"/>
    <property type="match status" value="1"/>
</dbReference>
<organism evidence="7 8">
    <name type="scientific">Popillia japonica</name>
    <name type="common">Japanese beetle</name>
    <dbReference type="NCBI Taxonomy" id="7064"/>
    <lineage>
        <taxon>Eukaryota</taxon>
        <taxon>Metazoa</taxon>
        <taxon>Ecdysozoa</taxon>
        <taxon>Arthropoda</taxon>
        <taxon>Hexapoda</taxon>
        <taxon>Insecta</taxon>
        <taxon>Pterygota</taxon>
        <taxon>Neoptera</taxon>
        <taxon>Endopterygota</taxon>
        <taxon>Coleoptera</taxon>
        <taxon>Polyphaga</taxon>
        <taxon>Scarabaeiformia</taxon>
        <taxon>Scarabaeidae</taxon>
        <taxon>Rutelinae</taxon>
        <taxon>Popillia</taxon>
    </lineage>
</organism>
<dbReference type="PROSITE" id="PS50135">
    <property type="entry name" value="ZF_ZZ_2"/>
    <property type="match status" value="1"/>
</dbReference>
<keyword evidence="8" id="KW-1185">Reference proteome</keyword>
<dbReference type="SUPFAM" id="SSF54277">
    <property type="entry name" value="CAD &amp; PB1 domains"/>
    <property type="match status" value="1"/>
</dbReference>
<dbReference type="PROSITE" id="PS51745">
    <property type="entry name" value="PB1"/>
    <property type="match status" value="1"/>
</dbReference>
<feature type="domain" description="ZZ-type" evidence="5">
    <location>
        <begin position="104"/>
        <end position="154"/>
    </location>
</feature>
<comment type="caution">
    <text evidence="7">The sequence shown here is derived from an EMBL/GenBank/DDBJ whole genome shotgun (WGS) entry which is preliminary data.</text>
</comment>
<dbReference type="SMART" id="SM00291">
    <property type="entry name" value="ZnF_ZZ"/>
    <property type="match status" value="1"/>
</dbReference>
<proteinExistence type="predicted"/>
<keyword evidence="2 4" id="KW-0863">Zinc-finger</keyword>
<dbReference type="PANTHER" id="PTHR15090">
    <property type="entry name" value="SEQUESTOSOME 1-RELATED"/>
    <property type="match status" value="1"/>
</dbReference>
<evidence type="ECO:0000256" key="3">
    <source>
        <dbReference type="ARBA" id="ARBA00022833"/>
    </source>
</evidence>
<dbReference type="GO" id="GO:0000423">
    <property type="term" value="P:mitophagy"/>
    <property type="evidence" value="ECO:0007669"/>
    <property type="project" value="TreeGrafter"/>
</dbReference>
<dbReference type="InterPro" id="IPR052260">
    <property type="entry name" value="Autophagy_Rcpt_SigReg"/>
</dbReference>
<dbReference type="Pfam" id="PF00569">
    <property type="entry name" value="ZZ"/>
    <property type="match status" value="1"/>
</dbReference>
<dbReference type="InterPro" id="IPR043145">
    <property type="entry name" value="Znf_ZZ_sf"/>
</dbReference>
<dbReference type="GO" id="GO:0005080">
    <property type="term" value="F:protein kinase C binding"/>
    <property type="evidence" value="ECO:0007669"/>
    <property type="project" value="TreeGrafter"/>
</dbReference>
<dbReference type="GO" id="GO:0035973">
    <property type="term" value="P:aggrephagy"/>
    <property type="evidence" value="ECO:0007669"/>
    <property type="project" value="TreeGrafter"/>
</dbReference>
<gene>
    <name evidence="7" type="ORF">QE152_g8366</name>
</gene>
<dbReference type="InterPro" id="IPR000433">
    <property type="entry name" value="Znf_ZZ"/>
</dbReference>
<reference evidence="7 8" key="1">
    <citation type="journal article" date="2024" name="BMC Genomics">
        <title>De novo assembly and annotation of Popillia japonica's genome with initial clues to its potential as an invasive pest.</title>
        <authorList>
            <person name="Cucini C."/>
            <person name="Boschi S."/>
            <person name="Funari R."/>
            <person name="Cardaioli E."/>
            <person name="Iannotti N."/>
            <person name="Marturano G."/>
            <person name="Paoli F."/>
            <person name="Bruttini M."/>
            <person name="Carapelli A."/>
            <person name="Frati F."/>
            <person name="Nardi F."/>
        </authorList>
    </citation>
    <scope>NUCLEOTIDE SEQUENCE [LARGE SCALE GENOMIC DNA]</scope>
    <source>
        <strain evidence="7">DMR45628</strain>
    </source>
</reference>
<protein>
    <submittedName>
        <fullName evidence="7">Zinc finger, ZZ type</fullName>
    </submittedName>
</protein>
<dbReference type="GO" id="GO:0008270">
    <property type="term" value="F:zinc ion binding"/>
    <property type="evidence" value="ECO:0007669"/>
    <property type="project" value="UniProtKB-KW"/>
</dbReference>
<dbReference type="PROSITE" id="PS01357">
    <property type="entry name" value="ZF_ZZ_1"/>
    <property type="match status" value="1"/>
</dbReference>
<dbReference type="Gene3D" id="3.10.20.90">
    <property type="entry name" value="Phosphatidylinositol 3-kinase Catalytic Subunit, Chain A, domain 1"/>
    <property type="match status" value="1"/>
</dbReference>
<evidence type="ECO:0000256" key="4">
    <source>
        <dbReference type="PROSITE-ProRule" id="PRU00228"/>
    </source>
</evidence>
<keyword evidence="3" id="KW-0862">Zinc</keyword>
<feature type="domain" description="PB1" evidence="6">
    <location>
        <begin position="6"/>
        <end position="97"/>
    </location>
</feature>
<dbReference type="AlphaFoldDB" id="A0AAW1MC33"/>
<dbReference type="GO" id="GO:0070530">
    <property type="term" value="F:K63-linked polyubiquitin modification-dependent protein binding"/>
    <property type="evidence" value="ECO:0007669"/>
    <property type="project" value="TreeGrafter"/>
</dbReference>
<dbReference type="CDD" id="cd02340">
    <property type="entry name" value="ZZ_NBR1_like"/>
    <property type="match status" value="1"/>
</dbReference>
<dbReference type="Proteomes" id="UP001458880">
    <property type="component" value="Unassembled WGS sequence"/>
</dbReference>
<dbReference type="Gene3D" id="3.30.60.90">
    <property type="match status" value="1"/>
</dbReference>
<evidence type="ECO:0000259" key="5">
    <source>
        <dbReference type="PROSITE" id="PS50135"/>
    </source>
</evidence>
<evidence type="ECO:0000313" key="7">
    <source>
        <dbReference type="EMBL" id="KAK9743705.1"/>
    </source>
</evidence>
<name>A0AAW1MC33_POPJA</name>
<sequence>MSENHCITLKIFLKDKSGTIKVKKYVVNGDTYTITNFTSFREKLSTAFPKLKDVDIKITWEDADGDNIALENDEDFRLAFTEMSGSLKTLSVEILDSKPALLCELDVICDMCQKRITAYRYKCLQCRDYDLCKNCEYTGYHSDHVMLRTSTKELFVKYGCKIVDQISKVIE</sequence>
<evidence type="ECO:0000259" key="6">
    <source>
        <dbReference type="PROSITE" id="PS51745"/>
    </source>
</evidence>
<dbReference type="PANTHER" id="PTHR15090:SF0">
    <property type="entry name" value="SEQUESTOSOME-1"/>
    <property type="match status" value="1"/>
</dbReference>
<evidence type="ECO:0000313" key="8">
    <source>
        <dbReference type="Proteomes" id="UP001458880"/>
    </source>
</evidence>
<dbReference type="GO" id="GO:0007032">
    <property type="term" value="P:endosome organization"/>
    <property type="evidence" value="ECO:0007669"/>
    <property type="project" value="TreeGrafter"/>
</dbReference>
<accession>A0AAW1MC33</accession>
<dbReference type="InterPro" id="IPR053793">
    <property type="entry name" value="PB1-like"/>
</dbReference>
<evidence type="ECO:0000256" key="2">
    <source>
        <dbReference type="ARBA" id="ARBA00022771"/>
    </source>
</evidence>
<dbReference type="EMBL" id="JASPKY010000066">
    <property type="protein sequence ID" value="KAK9743705.1"/>
    <property type="molecule type" value="Genomic_DNA"/>
</dbReference>